<dbReference type="AlphaFoldDB" id="A0A1J4NT34"/>
<dbReference type="OrthoDB" id="3541931at2"/>
<accession>A0A1J4NT34</accession>
<evidence type="ECO:0000313" key="3">
    <source>
        <dbReference type="Proteomes" id="UP000034196"/>
    </source>
</evidence>
<keyword evidence="3" id="KW-1185">Reference proteome</keyword>
<sequence>MPKGPHPCVRDLKAVYTADVSTTVHVQVTLVSPDGDRRSGCTGTATESTRTVLPQALGGRELVVDNYTVFTPDGAKPPALRLCGDLGCHPAPTGCTSDSYVQALKTVDAPNHSYQDAVDCRGKWMVMQFSWPTGAASCGGDDKGCGSRLGDRYFFRAEKSGWRPIAEGAAGGCAVVQAREPDFPASMCENLAPLPASLHPHYSPAPSAGTGSASPTSR</sequence>
<reference evidence="2" key="1">
    <citation type="submission" date="2016-10" db="EMBL/GenBank/DDBJ databases">
        <title>Genome sequence of Streptomyces mangrovisoli MUSC 149.</title>
        <authorList>
            <person name="Lee L.-H."/>
            <person name="Ser H.-L."/>
        </authorList>
    </citation>
    <scope>NUCLEOTIDE SEQUENCE [LARGE SCALE GENOMIC DNA]</scope>
    <source>
        <strain evidence="2">MUSC 149</strain>
    </source>
</reference>
<feature type="region of interest" description="Disordered" evidence="1">
    <location>
        <begin position="199"/>
        <end position="218"/>
    </location>
</feature>
<proteinExistence type="predicted"/>
<evidence type="ECO:0000256" key="1">
    <source>
        <dbReference type="SAM" id="MobiDB-lite"/>
    </source>
</evidence>
<gene>
    <name evidence="2" type="ORF">WN71_029765</name>
</gene>
<protein>
    <submittedName>
        <fullName evidence="2">Uncharacterized protein</fullName>
    </submittedName>
</protein>
<dbReference type="Proteomes" id="UP000034196">
    <property type="component" value="Unassembled WGS sequence"/>
</dbReference>
<organism evidence="2 3">
    <name type="scientific">Streptomyces mangrovisoli</name>
    <dbReference type="NCBI Taxonomy" id="1428628"/>
    <lineage>
        <taxon>Bacteria</taxon>
        <taxon>Bacillati</taxon>
        <taxon>Actinomycetota</taxon>
        <taxon>Actinomycetes</taxon>
        <taxon>Kitasatosporales</taxon>
        <taxon>Streptomycetaceae</taxon>
        <taxon>Streptomyces</taxon>
    </lineage>
</organism>
<evidence type="ECO:0000313" key="2">
    <source>
        <dbReference type="EMBL" id="OIJ64389.1"/>
    </source>
</evidence>
<feature type="compositionally biased region" description="Low complexity" evidence="1">
    <location>
        <begin position="204"/>
        <end position="218"/>
    </location>
</feature>
<comment type="caution">
    <text evidence="2">The sequence shown here is derived from an EMBL/GenBank/DDBJ whole genome shotgun (WGS) entry which is preliminary data.</text>
</comment>
<name>A0A1J4NT34_9ACTN</name>
<dbReference type="EMBL" id="LAVA02000083">
    <property type="protein sequence ID" value="OIJ64389.1"/>
    <property type="molecule type" value="Genomic_DNA"/>
</dbReference>